<name>A0ACC3SI35_9PEZI</name>
<dbReference type="EMBL" id="JAMKPW020000009">
    <property type="protein sequence ID" value="KAK8215172.1"/>
    <property type="molecule type" value="Genomic_DNA"/>
</dbReference>
<organism evidence="1 2">
    <name type="scientific">Zalaria obscura</name>
    <dbReference type="NCBI Taxonomy" id="2024903"/>
    <lineage>
        <taxon>Eukaryota</taxon>
        <taxon>Fungi</taxon>
        <taxon>Dikarya</taxon>
        <taxon>Ascomycota</taxon>
        <taxon>Pezizomycotina</taxon>
        <taxon>Dothideomycetes</taxon>
        <taxon>Dothideomycetidae</taxon>
        <taxon>Dothideales</taxon>
        <taxon>Zalariaceae</taxon>
        <taxon>Zalaria</taxon>
    </lineage>
</organism>
<keyword evidence="2" id="KW-1185">Reference proteome</keyword>
<proteinExistence type="predicted"/>
<evidence type="ECO:0000313" key="1">
    <source>
        <dbReference type="EMBL" id="KAK8215172.1"/>
    </source>
</evidence>
<reference evidence="1" key="1">
    <citation type="submission" date="2024-02" db="EMBL/GenBank/DDBJ databases">
        <title>Metagenome Assembled Genome of Zalaria obscura JY119.</title>
        <authorList>
            <person name="Vighnesh L."/>
            <person name="Jagadeeshwari U."/>
            <person name="Venkata Ramana C."/>
            <person name="Sasikala C."/>
        </authorList>
    </citation>
    <scope>NUCLEOTIDE SEQUENCE</scope>
    <source>
        <strain evidence="1">JY119</strain>
    </source>
</reference>
<comment type="caution">
    <text evidence="1">The sequence shown here is derived from an EMBL/GenBank/DDBJ whole genome shotgun (WGS) entry which is preliminary data.</text>
</comment>
<sequence length="857" mass="96167">MKYGESLRQRSIPAWGHPQAVNQINWVDNIDYGDIKHFIKENTTPGEGKSVSIPGSTDTKAREFEDALYGILFEQHQRITLFVRSKAGEIKRRLEHLEKQIQRLNNARPCTNDRIPAKRLEKYGKIEGDVVKAGDEIRSLSRFIGAQQTAFRKLLKKYKKWTGSADLELHFREEVMDSQGSFTKVDLGPLLDEWAQALQAVRTLYEERMSRSNSVRGFQTLDRRDSQQVKNSLPEEVEEIVRSGTAAEFDTLLATLPLGKDGKNAVYWIHPDNVVELQVLLLQYVRTCGSDRWTGSMSTPSRKMSLPTTPTSPSQGYFWAVEHNAHSIYADNLEDYMKQQSSKTVEEREDTLGIMVQNAKVTAKWATDDSAIVSVKAVSRRSTEPYRLPIKRKYLKAFFDTDSTFDSRKATVPSVDVKEAQQEIDDMRNWLVGHKEVRPLATLACNRTRFVDLTPDNTGVLLAALDKDVEFASPNLHSNFDSGEAGQDVTKFPFVVLRVRQEGNHANSLVHALDQNHLVERIRGFSLEYHAVWQCCQPENIPAPFWLPLLDKDIRKVPQAPRHRNEDSAVSSYFGSQSTTPNLSTSATSVDGAAPDSIMAAKSRQIRQNTLPSIANQLETPPLSAFRKMRRGHFAPKPFPLPRKDSQPQYWNEYDNPSDGEDGDAYIIYVDPNAESTTHLLIRKVKSLFGLASAEREPLLYHHDDLEAGSPLTEQSSDEDPDTPTKPQRRSYGTILSQPLTIRTYQASTTSASRQEQRLKQKQHWIPRVALTCLFASLIILATAFVLAATGRRKQAEEVDAGIVFAVICSLVFAVTGVASMLRCRRQLSPGAWGVALAGLGLVATGSGGLCAWVLVW</sequence>
<accession>A0ACC3SI35</accession>
<gene>
    <name evidence="1" type="ORF">M8818_002182</name>
</gene>
<evidence type="ECO:0000313" key="2">
    <source>
        <dbReference type="Proteomes" id="UP001320706"/>
    </source>
</evidence>
<protein>
    <submittedName>
        <fullName evidence="1">Uncharacterized protein</fullName>
    </submittedName>
</protein>
<dbReference type="Proteomes" id="UP001320706">
    <property type="component" value="Unassembled WGS sequence"/>
</dbReference>